<organism evidence="1">
    <name type="scientific">Medicago truncatula</name>
    <name type="common">Barrel medic</name>
    <name type="synonym">Medicago tribuloides</name>
    <dbReference type="NCBI Taxonomy" id="3880"/>
    <lineage>
        <taxon>Eukaryota</taxon>
        <taxon>Viridiplantae</taxon>
        <taxon>Streptophyta</taxon>
        <taxon>Embryophyta</taxon>
        <taxon>Tracheophyta</taxon>
        <taxon>Spermatophyta</taxon>
        <taxon>Magnoliopsida</taxon>
        <taxon>eudicotyledons</taxon>
        <taxon>Gunneridae</taxon>
        <taxon>Pentapetalae</taxon>
        <taxon>rosids</taxon>
        <taxon>fabids</taxon>
        <taxon>Fabales</taxon>
        <taxon>Fabaceae</taxon>
        <taxon>Papilionoideae</taxon>
        <taxon>50 kb inversion clade</taxon>
        <taxon>NPAAA clade</taxon>
        <taxon>Hologalegina</taxon>
        <taxon>IRL clade</taxon>
        <taxon>Trifolieae</taxon>
        <taxon>Medicago</taxon>
    </lineage>
</organism>
<proteinExistence type="predicted"/>
<dbReference type="EMBL" id="PSQE01000003">
    <property type="protein sequence ID" value="RHN66475.1"/>
    <property type="molecule type" value="Genomic_DNA"/>
</dbReference>
<evidence type="ECO:0000313" key="1">
    <source>
        <dbReference type="EMBL" id="RHN66475.1"/>
    </source>
</evidence>
<dbReference type="Gramene" id="rna14470">
    <property type="protein sequence ID" value="RHN66475.1"/>
    <property type="gene ID" value="gene14470"/>
</dbReference>
<comment type="caution">
    <text evidence="1">The sequence shown here is derived from an EMBL/GenBank/DDBJ whole genome shotgun (WGS) entry which is preliminary data.</text>
</comment>
<dbReference type="AlphaFoldDB" id="A0A396IRA5"/>
<reference evidence="1" key="1">
    <citation type="journal article" date="2018" name="Nat. Plants">
        <title>Whole-genome landscape of Medicago truncatula symbiotic genes.</title>
        <authorList>
            <person name="Pecrix Y."/>
            <person name="Gamas P."/>
            <person name="Carrere S."/>
        </authorList>
    </citation>
    <scope>NUCLEOTIDE SEQUENCE</scope>
    <source>
        <tissue evidence="1">Leaves</tissue>
    </source>
</reference>
<protein>
    <submittedName>
        <fullName evidence="1">Uncharacterized protein</fullName>
    </submittedName>
</protein>
<dbReference type="Proteomes" id="UP000265566">
    <property type="component" value="Chromosome 3"/>
</dbReference>
<sequence>MRWSPTRLQRFPVRWSPVKVLRSQNKYMGFVADMMGKNKIILVF</sequence>
<gene>
    <name evidence="1" type="ORF">MtrunA17_Chr3g0091491</name>
</gene>
<accession>A0A396IRA5</accession>
<name>A0A396IRA5_MEDTR</name>